<organism evidence="1">
    <name type="scientific">Aphanomyces astaci</name>
    <name type="common">Crayfish plague agent</name>
    <dbReference type="NCBI Taxonomy" id="112090"/>
    <lineage>
        <taxon>Eukaryota</taxon>
        <taxon>Sar</taxon>
        <taxon>Stramenopiles</taxon>
        <taxon>Oomycota</taxon>
        <taxon>Saprolegniomycetes</taxon>
        <taxon>Saprolegniales</taxon>
        <taxon>Verrucalvaceae</taxon>
        <taxon>Aphanomyces</taxon>
    </lineage>
</organism>
<dbReference type="AlphaFoldDB" id="W4GK01"/>
<dbReference type="Gene3D" id="2.40.70.10">
    <property type="entry name" value="Acid Proteases"/>
    <property type="match status" value="1"/>
</dbReference>
<dbReference type="EMBL" id="KI913127">
    <property type="protein sequence ID" value="ETV80015.1"/>
    <property type="molecule type" value="Genomic_DNA"/>
</dbReference>
<sequence length="264" mass="29369">MADGHTASQPRIIVDVPINFYGFDSVEPFYIIDLDERWDLIIGMFWLESHQPWIDWKAKSMHKVTLLNASQPWIDRRGADRLPPSTTNPLGPPLVAMTNDLAPPSPAARSLAPAHTAQTDPATVLHNPPFVPPTESPYVVIAKITVEEEMDLFSISRADESDLAAPLKSQTWDSLRSNHITTSSKSLRTSFPTRCPADSPSTTAFNTRLISCLALSIASRGNDHYLILRGPQGGGSRPREHFPSQQPDLLCEEARWEMAYCTRL</sequence>
<dbReference type="OrthoDB" id="110368at2759"/>
<name>W4GK01_APHAT</name>
<proteinExistence type="predicted"/>
<evidence type="ECO:0000313" key="1">
    <source>
        <dbReference type="EMBL" id="ETV80015.1"/>
    </source>
</evidence>
<accession>W4GK01</accession>
<dbReference type="VEuPathDB" id="FungiDB:H257_07203"/>
<dbReference type="RefSeq" id="XP_009830951.1">
    <property type="nucleotide sequence ID" value="XM_009832649.1"/>
</dbReference>
<dbReference type="GeneID" id="20809199"/>
<reference evidence="1" key="1">
    <citation type="submission" date="2013-12" db="EMBL/GenBank/DDBJ databases">
        <title>The Genome Sequence of Aphanomyces astaci APO3.</title>
        <authorList>
            <consortium name="The Broad Institute Genomics Platform"/>
            <person name="Russ C."/>
            <person name="Tyler B."/>
            <person name="van West P."/>
            <person name="Dieguez-Uribeondo J."/>
            <person name="Young S.K."/>
            <person name="Zeng Q."/>
            <person name="Gargeya S."/>
            <person name="Fitzgerald M."/>
            <person name="Abouelleil A."/>
            <person name="Alvarado L."/>
            <person name="Chapman S.B."/>
            <person name="Gainer-Dewar J."/>
            <person name="Goldberg J."/>
            <person name="Griggs A."/>
            <person name="Gujja S."/>
            <person name="Hansen M."/>
            <person name="Howarth C."/>
            <person name="Imamovic A."/>
            <person name="Ireland A."/>
            <person name="Larimer J."/>
            <person name="McCowan C."/>
            <person name="Murphy C."/>
            <person name="Pearson M."/>
            <person name="Poon T.W."/>
            <person name="Priest M."/>
            <person name="Roberts A."/>
            <person name="Saif S."/>
            <person name="Shea T."/>
            <person name="Sykes S."/>
            <person name="Wortman J."/>
            <person name="Nusbaum C."/>
            <person name="Birren B."/>
        </authorList>
    </citation>
    <scope>NUCLEOTIDE SEQUENCE [LARGE SCALE GENOMIC DNA]</scope>
    <source>
        <strain evidence="1">APO3</strain>
    </source>
</reference>
<gene>
    <name evidence="1" type="ORF">H257_07203</name>
</gene>
<protein>
    <submittedName>
        <fullName evidence="1">Uncharacterized protein</fullName>
    </submittedName>
</protein>
<dbReference type="InterPro" id="IPR021109">
    <property type="entry name" value="Peptidase_aspartic_dom_sf"/>
</dbReference>